<evidence type="ECO:0000256" key="6">
    <source>
        <dbReference type="SAM" id="SignalP"/>
    </source>
</evidence>
<dbReference type="STRING" id="543728.Vapar_1543"/>
<feature type="active site" evidence="5">
    <location>
        <position position="120"/>
    </location>
</feature>
<sequence precursor="true">MTFQPRKFLLAAVCAACLGTAFAAPDARIASLAAKEKPALLETLKELVSIESGSRDLEGLEKISDLIAAKFKAMGGEVELVDTSAEAYRMEDTPEKIGRAVRATFKGTGKKKIMLIAHMDTVYTVGMLDKQPFRIEGDKAYGLGIADDKQGVAVITHTVAMLQALKFKDYGTLTVLINGDEEISSPGSRALITRLGGEHDAVLSFEGASVKEDKLSLATAGIASVTLNVTGKASHAGSAPELGVNALYELSHQILQMRDLSDPATGLKMNWTISRSGSNRNVIPASATAGADVRVLKVSDYDRIEQQVQERVKKQLIPEAKVAMKFERRRPPLEATGASLALARHAQQIYKDELGRPLGADDKVAGGGTDAAFAALKTKAPVVERFGLQGFGAHSADAEYVLVDSIEPRLYLATRMVMDLSRSKIAGN</sequence>
<dbReference type="AlphaFoldDB" id="C5CT69"/>
<feature type="domain" description="Peptidase M20 dimerisation" evidence="7">
    <location>
        <begin position="218"/>
        <end position="316"/>
    </location>
</feature>
<dbReference type="NCBIfam" id="NF004788">
    <property type="entry name" value="PRK06133.1"/>
    <property type="match status" value="1"/>
</dbReference>
<accession>C5CT69</accession>
<gene>
    <name evidence="8" type="ordered locus">Vapar_1543</name>
</gene>
<dbReference type="InterPro" id="IPR002933">
    <property type="entry name" value="Peptidase_M20"/>
</dbReference>
<dbReference type="Gene3D" id="3.40.630.10">
    <property type="entry name" value="Zn peptidases"/>
    <property type="match status" value="1"/>
</dbReference>
<keyword evidence="3" id="KW-0378">Hydrolase</keyword>
<protein>
    <submittedName>
        <fullName evidence="8">Peptidase dimerisation domain protein</fullName>
    </submittedName>
</protein>
<dbReference type="GO" id="GO:0016787">
    <property type="term" value="F:hydrolase activity"/>
    <property type="evidence" value="ECO:0007669"/>
    <property type="project" value="UniProtKB-KW"/>
</dbReference>
<reference evidence="8" key="1">
    <citation type="submission" date="2009-06" db="EMBL/GenBank/DDBJ databases">
        <title>Complete sequence of chromosome 1 of Variovorax paradoxus S110.</title>
        <authorList>
            <consortium name="US DOE Joint Genome Institute"/>
            <person name="Lucas S."/>
            <person name="Copeland A."/>
            <person name="Lapidus A."/>
            <person name="Glavina del Rio T."/>
            <person name="Tice H."/>
            <person name="Bruce D."/>
            <person name="Goodwin L."/>
            <person name="Pitluck S."/>
            <person name="Chertkov O."/>
            <person name="Brettin T."/>
            <person name="Detter J.C."/>
            <person name="Han C."/>
            <person name="Larimer F."/>
            <person name="Land M."/>
            <person name="Hauser L."/>
            <person name="Kyrpides N."/>
            <person name="Ovchinnikova G."/>
            <person name="Orwin P."/>
            <person name="Leadbetter J.R."/>
            <person name="Spain J.C."/>
            <person name="Han J.I."/>
        </authorList>
    </citation>
    <scope>NUCLEOTIDE SEQUENCE</scope>
    <source>
        <strain evidence="8">S110</strain>
    </source>
</reference>
<feature type="signal peptide" evidence="6">
    <location>
        <begin position="1"/>
        <end position="23"/>
    </location>
</feature>
<dbReference type="InterPro" id="IPR050072">
    <property type="entry name" value="Peptidase_M20A"/>
</dbReference>
<dbReference type="Pfam" id="PF01546">
    <property type="entry name" value="Peptidase_M20"/>
    <property type="match status" value="1"/>
</dbReference>
<organism evidence="8">
    <name type="scientific">Variovorax paradoxus (strain S110)</name>
    <dbReference type="NCBI Taxonomy" id="543728"/>
    <lineage>
        <taxon>Bacteria</taxon>
        <taxon>Pseudomonadati</taxon>
        <taxon>Pseudomonadota</taxon>
        <taxon>Betaproteobacteria</taxon>
        <taxon>Burkholderiales</taxon>
        <taxon>Comamonadaceae</taxon>
        <taxon>Variovorax</taxon>
    </lineage>
</organism>
<name>C5CT69_VARPS</name>
<dbReference type="SUPFAM" id="SSF53187">
    <property type="entry name" value="Zn-dependent exopeptidases"/>
    <property type="match status" value="1"/>
</dbReference>
<dbReference type="PIRSF" id="PIRSF037238">
    <property type="entry name" value="Carboxypeptidase_G2"/>
    <property type="match status" value="1"/>
</dbReference>
<evidence type="ECO:0000313" key="8">
    <source>
        <dbReference type="EMBL" id="ACS18194.1"/>
    </source>
</evidence>
<dbReference type="InterPro" id="IPR001261">
    <property type="entry name" value="ArgE/DapE_CS"/>
</dbReference>
<proteinExistence type="predicted"/>
<evidence type="ECO:0000256" key="2">
    <source>
        <dbReference type="ARBA" id="ARBA00022723"/>
    </source>
</evidence>
<evidence type="ECO:0000256" key="4">
    <source>
        <dbReference type="ARBA" id="ARBA00022833"/>
    </source>
</evidence>
<feature type="active site" description="Proton acceptor" evidence="5">
    <location>
        <position position="181"/>
    </location>
</feature>
<dbReference type="EMBL" id="CP001635">
    <property type="protein sequence ID" value="ACS18194.1"/>
    <property type="molecule type" value="Genomic_DNA"/>
</dbReference>
<evidence type="ECO:0000256" key="5">
    <source>
        <dbReference type="PIRSR" id="PIRSR037238-1"/>
    </source>
</evidence>
<evidence type="ECO:0000256" key="1">
    <source>
        <dbReference type="ARBA" id="ARBA00001947"/>
    </source>
</evidence>
<keyword evidence="4" id="KW-0862">Zinc</keyword>
<dbReference type="InterPro" id="IPR036264">
    <property type="entry name" value="Bact_exopeptidase_dim_dom"/>
</dbReference>
<dbReference type="PROSITE" id="PS00758">
    <property type="entry name" value="ARGE_DAPE_CPG2_1"/>
    <property type="match status" value="1"/>
</dbReference>
<dbReference type="SUPFAM" id="SSF55031">
    <property type="entry name" value="Bacterial exopeptidase dimerisation domain"/>
    <property type="match status" value="1"/>
</dbReference>
<keyword evidence="2" id="KW-0479">Metal-binding</keyword>
<evidence type="ECO:0000256" key="3">
    <source>
        <dbReference type="ARBA" id="ARBA00022801"/>
    </source>
</evidence>
<dbReference type="Gene3D" id="3.30.70.360">
    <property type="match status" value="1"/>
</dbReference>
<dbReference type="PANTHER" id="PTHR43808:SF10">
    <property type="entry name" value="BLL3749 PROTEIN"/>
    <property type="match status" value="1"/>
</dbReference>
<dbReference type="InterPro" id="IPR017150">
    <property type="entry name" value="Pept_M20_glutamate_carboxypep"/>
</dbReference>
<dbReference type="Pfam" id="PF07687">
    <property type="entry name" value="M20_dimer"/>
    <property type="match status" value="1"/>
</dbReference>
<dbReference type="CDD" id="cd03885">
    <property type="entry name" value="M20_CPDG2"/>
    <property type="match status" value="1"/>
</dbReference>
<dbReference type="PANTHER" id="PTHR43808">
    <property type="entry name" value="ACETYLORNITHINE DEACETYLASE"/>
    <property type="match status" value="1"/>
</dbReference>
<dbReference type="InterPro" id="IPR011650">
    <property type="entry name" value="Peptidase_M20_dimer"/>
</dbReference>
<dbReference type="eggNOG" id="COG0624">
    <property type="taxonomic scope" value="Bacteria"/>
</dbReference>
<dbReference type="OrthoDB" id="9776600at2"/>
<dbReference type="GO" id="GO:0046872">
    <property type="term" value="F:metal ion binding"/>
    <property type="evidence" value="ECO:0007669"/>
    <property type="project" value="UniProtKB-KW"/>
</dbReference>
<dbReference type="HOGENOM" id="CLU_021802_7_2_4"/>
<keyword evidence="6" id="KW-0732">Signal</keyword>
<evidence type="ECO:0000259" key="7">
    <source>
        <dbReference type="Pfam" id="PF07687"/>
    </source>
</evidence>
<feature type="chain" id="PRO_5002949874" evidence="6">
    <location>
        <begin position="24"/>
        <end position="428"/>
    </location>
</feature>
<comment type="cofactor">
    <cofactor evidence="1">
        <name>Zn(2+)</name>
        <dbReference type="ChEBI" id="CHEBI:29105"/>
    </cofactor>
</comment>
<dbReference type="KEGG" id="vap:Vapar_1543"/>